<sequence>MTLDLANIVGLIGSSMMVIAYAYSNMAKVLNFTLFNLLNLVGALLLICSLTVHFNVASMALEVVWAVIALIGLAKALRKGKAS</sequence>
<reference evidence="3" key="1">
    <citation type="submission" date="2014-08" db="EMBL/GenBank/DDBJ databases">
        <title>Draft genome sequences of Sphingobium herbicidovorans.</title>
        <authorList>
            <person name="Gan H.M."/>
            <person name="Gan H.Y."/>
            <person name="Savka M.A."/>
        </authorList>
    </citation>
    <scope>NUCLEOTIDE SEQUENCE [LARGE SCALE GENOMIC DNA]</scope>
    <source>
        <strain evidence="3">NBRC 16415</strain>
    </source>
</reference>
<evidence type="ECO:0000313" key="4">
    <source>
        <dbReference type="Proteomes" id="UP000024284"/>
    </source>
</evidence>
<dbReference type="PATRIC" id="fig|1219045.3.peg.2092"/>
<dbReference type="STRING" id="76947.GCA_002080435_00404"/>
<keyword evidence="4" id="KW-1185">Reference proteome</keyword>
<feature type="transmembrane region" description="Helical" evidence="1">
    <location>
        <begin position="58"/>
        <end position="77"/>
    </location>
</feature>
<evidence type="ECO:0000256" key="1">
    <source>
        <dbReference type="SAM" id="Phobius"/>
    </source>
</evidence>
<name>A0A086P9P0_SPHHM</name>
<organism evidence="3 4">
    <name type="scientific">Sphingobium herbicidovorans (strain ATCC 700291 / DSM 11019 / CCUG 56400 / KCTC 2939 / LMG 18315 / NBRC 16415 / MH)</name>
    <name type="common">Sphingomonas herbicidovorans</name>
    <dbReference type="NCBI Taxonomy" id="1219045"/>
    <lineage>
        <taxon>Bacteria</taxon>
        <taxon>Pseudomonadati</taxon>
        <taxon>Pseudomonadota</taxon>
        <taxon>Alphaproteobacteria</taxon>
        <taxon>Sphingomonadales</taxon>
        <taxon>Sphingomonadaceae</taxon>
        <taxon>Sphingobium</taxon>
    </lineage>
</organism>
<protein>
    <submittedName>
        <fullName evidence="3">Permease</fullName>
    </submittedName>
</protein>
<comment type="caution">
    <text evidence="3">The sequence shown here is derived from an EMBL/GenBank/DDBJ whole genome shotgun (WGS) entry which is preliminary data.</text>
</comment>
<gene>
    <name evidence="3" type="ORF">BV98_002049</name>
</gene>
<dbReference type="NCBIfam" id="NF047864">
    <property type="entry name" value="CBU_0592_membra"/>
    <property type="match status" value="1"/>
</dbReference>
<dbReference type="Proteomes" id="UP000024284">
    <property type="component" value="Unassembled WGS sequence"/>
</dbReference>
<dbReference type="AlphaFoldDB" id="A0A086P9P0"/>
<evidence type="ECO:0000259" key="2">
    <source>
        <dbReference type="Pfam" id="PF26604"/>
    </source>
</evidence>
<keyword evidence="1" id="KW-0812">Transmembrane</keyword>
<dbReference type="eggNOG" id="ENOG50339N0">
    <property type="taxonomic scope" value="Bacteria"/>
</dbReference>
<dbReference type="EMBL" id="JFZA02000015">
    <property type="protein sequence ID" value="KFG90108.1"/>
    <property type="molecule type" value="Genomic_DNA"/>
</dbReference>
<keyword evidence="1" id="KW-0472">Membrane</keyword>
<dbReference type="Pfam" id="PF26604">
    <property type="entry name" value="CBU_0592"/>
    <property type="match status" value="1"/>
</dbReference>
<evidence type="ECO:0000313" key="3">
    <source>
        <dbReference type="EMBL" id="KFG90108.1"/>
    </source>
</evidence>
<proteinExistence type="predicted"/>
<dbReference type="OrthoDB" id="7278355at2"/>
<accession>A0A086P9P0</accession>
<dbReference type="InterPro" id="IPR058058">
    <property type="entry name" value="CBU_0592-like"/>
</dbReference>
<feature type="domain" description="CBU-0592-like" evidence="2">
    <location>
        <begin position="7"/>
        <end position="79"/>
    </location>
</feature>
<keyword evidence="1" id="KW-1133">Transmembrane helix</keyword>
<feature type="transmembrane region" description="Helical" evidence="1">
    <location>
        <begin position="30"/>
        <end position="52"/>
    </location>
</feature>
<feature type="transmembrane region" description="Helical" evidence="1">
    <location>
        <begin position="6"/>
        <end position="23"/>
    </location>
</feature>
<dbReference type="RefSeq" id="WP_037465645.1">
    <property type="nucleotide sequence ID" value="NZ_BCZD01000026.1"/>
</dbReference>